<reference evidence="2" key="1">
    <citation type="submission" date="2021-07" db="EMBL/GenBank/DDBJ databases">
        <title>Shinella sp. nov., a novel member of the genus Shinella from water.</title>
        <authorList>
            <person name="Deng Y."/>
        </authorList>
    </citation>
    <scope>NUCLEOTIDE SEQUENCE</scope>
    <source>
        <strain evidence="2">CPCC 100929</strain>
    </source>
</reference>
<dbReference type="RefSeq" id="WP_256117333.1">
    <property type="nucleotide sequence ID" value="NZ_WHSB02000004.1"/>
</dbReference>
<keyword evidence="3" id="KW-1185">Reference proteome</keyword>
<dbReference type="EMBL" id="WHSB02000004">
    <property type="protein sequence ID" value="MCQ4630902.1"/>
    <property type="molecule type" value="Genomic_DNA"/>
</dbReference>
<evidence type="ECO:0000256" key="1">
    <source>
        <dbReference type="SAM" id="MobiDB-lite"/>
    </source>
</evidence>
<feature type="region of interest" description="Disordered" evidence="1">
    <location>
        <begin position="163"/>
        <end position="188"/>
    </location>
</feature>
<evidence type="ECO:0000313" key="2">
    <source>
        <dbReference type="EMBL" id="MCQ4630902.1"/>
    </source>
</evidence>
<proteinExistence type="predicted"/>
<protein>
    <submittedName>
        <fullName evidence="2">Uncharacterized protein</fullName>
    </submittedName>
</protein>
<sequence length="292" mass="31331">MNDVIPFFSDLDVRAIPAVQRLYDEAQEPGYSLPILYSNFISRLNSAGVAPPARKLVVQWLAAVKIGMAGRPEISAGIATPVSPLAPTPGYFENLPEGAMPALAAAWDAIQTAGADPDDADEKAFEAFFDAMRAIGHMEPSWRGFVAYAKAVRAGQVDRPARQIVEPDAIAQPAPEEPVKRKGRPPRVAAEPKVPSIVDAQPAASEAQVLVQPEALAADAFVPLTPQSFLAAASPEMRTPTDVMASQLHAIRDRMVEETIVQLHAEVRRKAEAIVAGQLRALADEMESRVAC</sequence>
<comment type="caution">
    <text evidence="2">The sequence shown here is derived from an EMBL/GenBank/DDBJ whole genome shotgun (WGS) entry which is preliminary data.</text>
</comment>
<gene>
    <name evidence="2" type="ORF">GB927_012685</name>
</gene>
<accession>A0ABT1R6V5</accession>
<evidence type="ECO:0000313" key="3">
    <source>
        <dbReference type="Proteomes" id="UP000996601"/>
    </source>
</evidence>
<organism evidence="2 3">
    <name type="scientific">Shinella lacus</name>
    <dbReference type="NCBI Taxonomy" id="2654216"/>
    <lineage>
        <taxon>Bacteria</taxon>
        <taxon>Pseudomonadati</taxon>
        <taxon>Pseudomonadota</taxon>
        <taxon>Alphaproteobacteria</taxon>
        <taxon>Hyphomicrobiales</taxon>
        <taxon>Rhizobiaceae</taxon>
        <taxon>Shinella</taxon>
    </lineage>
</organism>
<dbReference type="Proteomes" id="UP000996601">
    <property type="component" value="Unassembled WGS sequence"/>
</dbReference>
<name>A0ABT1R6V5_9HYPH</name>